<evidence type="ECO:0000259" key="3">
    <source>
        <dbReference type="Pfam" id="PF04967"/>
    </source>
</evidence>
<dbReference type="Pfam" id="PF15915">
    <property type="entry name" value="BAT"/>
    <property type="match status" value="1"/>
</dbReference>
<comment type="caution">
    <text evidence="5">The sequence shown here is derived from an EMBL/GenBank/DDBJ whole genome shotgun (WGS) entry which is preliminary data.</text>
</comment>
<organism evidence="5 8">
    <name type="scientific">Natronoglomus mannanivorans</name>
    <dbReference type="NCBI Taxonomy" id="2979990"/>
    <lineage>
        <taxon>Archaea</taxon>
        <taxon>Methanobacteriati</taxon>
        <taxon>Methanobacteriota</taxon>
        <taxon>Stenosarchaea group</taxon>
        <taxon>Halobacteria</taxon>
        <taxon>Halobacteriales</taxon>
        <taxon>Natrialbaceae</taxon>
        <taxon>Natronoglomus</taxon>
    </lineage>
</organism>
<feature type="domain" description="Bacterioopsin transcriptional activator GAF and HTH associated" evidence="4">
    <location>
        <begin position="6"/>
        <end position="154"/>
    </location>
</feature>
<proteinExistence type="predicted"/>
<evidence type="ECO:0000256" key="2">
    <source>
        <dbReference type="ARBA" id="ARBA00023163"/>
    </source>
</evidence>
<keyword evidence="7" id="KW-1185">Reference proteome</keyword>
<evidence type="ECO:0000313" key="7">
    <source>
        <dbReference type="Proteomes" id="UP001320972"/>
    </source>
</evidence>
<evidence type="ECO:0000313" key="6">
    <source>
        <dbReference type="EMBL" id="MCU4975783.1"/>
    </source>
</evidence>
<dbReference type="Proteomes" id="UP001320972">
    <property type="component" value="Unassembled WGS sequence"/>
</dbReference>
<reference evidence="5 7" key="1">
    <citation type="submission" date="2022-09" db="EMBL/GenBank/DDBJ databases">
        <title>Enrichment on poylsaccharides allowed isolation of novel metabolic and taxonomic groups of Haloarchaea.</title>
        <authorList>
            <person name="Sorokin D.Y."/>
            <person name="Elcheninov A.G."/>
            <person name="Khizhniak T.V."/>
            <person name="Kolganova T.V."/>
            <person name="Kublanov I.V."/>
        </authorList>
    </citation>
    <scope>NUCLEOTIDE SEQUENCE</scope>
    <source>
        <strain evidence="6 7">AArc-m2/3/4</strain>
        <strain evidence="5">AArc-xg1-1</strain>
    </source>
</reference>
<evidence type="ECO:0000256" key="1">
    <source>
        <dbReference type="ARBA" id="ARBA00023015"/>
    </source>
</evidence>
<name>A0AAP2YZH3_9EURY</name>
<evidence type="ECO:0000313" key="8">
    <source>
        <dbReference type="Proteomes" id="UP001321018"/>
    </source>
</evidence>
<protein>
    <submittedName>
        <fullName evidence="5">Helix-turn-helix domain-containing protein</fullName>
    </submittedName>
</protein>
<dbReference type="EMBL" id="JAOPKB010000024">
    <property type="protein sequence ID" value="MCU4975783.1"/>
    <property type="molecule type" value="Genomic_DNA"/>
</dbReference>
<dbReference type="EMBL" id="JAOPKA010000006">
    <property type="protein sequence ID" value="MCU4742022.1"/>
    <property type="molecule type" value="Genomic_DNA"/>
</dbReference>
<keyword evidence="2" id="KW-0804">Transcription</keyword>
<evidence type="ECO:0000313" key="5">
    <source>
        <dbReference type="EMBL" id="MCU4742022.1"/>
    </source>
</evidence>
<gene>
    <name evidence="6" type="ORF">OB955_24170</name>
    <name evidence="5" type="ORF">OB960_11500</name>
</gene>
<dbReference type="RefSeq" id="WP_338003857.1">
    <property type="nucleotide sequence ID" value="NZ_JAOPKA010000006.1"/>
</dbReference>
<feature type="domain" description="HTH bat-type" evidence="3">
    <location>
        <begin position="160"/>
        <end position="212"/>
    </location>
</feature>
<dbReference type="InterPro" id="IPR007050">
    <property type="entry name" value="HTH_bacterioopsin"/>
</dbReference>
<accession>A0AAP2YZH3</accession>
<keyword evidence="1" id="KW-0805">Transcription regulation</keyword>
<evidence type="ECO:0000259" key="4">
    <source>
        <dbReference type="Pfam" id="PF15915"/>
    </source>
</evidence>
<dbReference type="PANTHER" id="PTHR34236:SF1">
    <property type="entry name" value="DIMETHYL SULFOXIDE REDUCTASE TRANSCRIPTIONAL ACTIVATOR"/>
    <property type="match status" value="1"/>
</dbReference>
<dbReference type="AlphaFoldDB" id="A0AAP2YZH3"/>
<dbReference type="InterPro" id="IPR031803">
    <property type="entry name" value="BAT_GAF/HTH-assoc"/>
</dbReference>
<dbReference type="Pfam" id="PF04967">
    <property type="entry name" value="HTH_10"/>
    <property type="match status" value="1"/>
</dbReference>
<sequence length="221" mass="25373">MSVLATFSVPSESFVLGDALQVDAIERVEFERVVPSRHDIMPYFWVWGSNLERFEAVVEDEPEIASITRIETVDEGGLYRVEWDELVTGFIDCVQRTDAMLVEGHGMDRNEGDEWWFELRFPDRTHVESFHDICEETELGFDLRQIFSIQQHTRDQAYGLTDKQRETLAVAASNGYFDEPRSVSTEELASSFDVTPAAISGRLRRAQRTLVENTVLDRSSR</sequence>
<dbReference type="Proteomes" id="UP001321018">
    <property type="component" value="Unassembled WGS sequence"/>
</dbReference>
<dbReference type="PANTHER" id="PTHR34236">
    <property type="entry name" value="DIMETHYL SULFOXIDE REDUCTASE TRANSCRIPTIONAL ACTIVATOR"/>
    <property type="match status" value="1"/>
</dbReference>